<accession>A0A382P6S8</accession>
<proteinExistence type="predicted"/>
<dbReference type="InterPro" id="IPR025668">
    <property type="entry name" value="Tnp_DDE_dom"/>
</dbReference>
<dbReference type="EMBL" id="UINC01104412">
    <property type="protein sequence ID" value="SVC67531.1"/>
    <property type="molecule type" value="Genomic_DNA"/>
</dbReference>
<evidence type="ECO:0000313" key="2">
    <source>
        <dbReference type="EMBL" id="SVC67531.1"/>
    </source>
</evidence>
<organism evidence="2">
    <name type="scientific">marine metagenome</name>
    <dbReference type="NCBI Taxonomy" id="408172"/>
    <lineage>
        <taxon>unclassified sequences</taxon>
        <taxon>metagenomes</taxon>
        <taxon>ecological metagenomes</taxon>
    </lineage>
</organism>
<feature type="domain" description="Transposase DDE" evidence="1">
    <location>
        <begin position="3"/>
        <end position="87"/>
    </location>
</feature>
<gene>
    <name evidence="2" type="ORF">METZ01_LOCUS320385</name>
</gene>
<sequence>MLARLQTSDVDPAQEGMDAIQQVVRKLRRAVPKTRIIIRGDSGFSNNELMDFCETTPLVDYIFGQAQNSRLEKLIETEMAEAKAAFEEN</sequence>
<name>A0A382P6S8_9ZZZZ</name>
<reference evidence="2" key="1">
    <citation type="submission" date="2018-05" db="EMBL/GenBank/DDBJ databases">
        <authorList>
            <person name="Lanie J.A."/>
            <person name="Ng W.-L."/>
            <person name="Kazmierczak K.M."/>
            <person name="Andrzejewski T.M."/>
            <person name="Davidsen T.M."/>
            <person name="Wayne K.J."/>
            <person name="Tettelin H."/>
            <person name="Glass J.I."/>
            <person name="Rusch D."/>
            <person name="Podicherti R."/>
            <person name="Tsui H.-C.T."/>
            <person name="Winkler M.E."/>
        </authorList>
    </citation>
    <scope>NUCLEOTIDE SEQUENCE</scope>
</reference>
<feature type="non-terminal residue" evidence="2">
    <location>
        <position position="89"/>
    </location>
</feature>
<dbReference type="AlphaFoldDB" id="A0A382P6S8"/>
<evidence type="ECO:0000259" key="1">
    <source>
        <dbReference type="Pfam" id="PF13701"/>
    </source>
</evidence>
<protein>
    <recommendedName>
        <fullName evidence="1">Transposase DDE domain-containing protein</fullName>
    </recommendedName>
</protein>
<dbReference type="Pfam" id="PF13701">
    <property type="entry name" value="DDE_Tnp_1_4"/>
    <property type="match status" value="1"/>
</dbReference>